<feature type="compositionally biased region" description="Basic and acidic residues" evidence="1">
    <location>
        <begin position="66"/>
        <end position="78"/>
    </location>
</feature>
<dbReference type="Proteomes" id="UP000291343">
    <property type="component" value="Unassembled WGS sequence"/>
</dbReference>
<evidence type="ECO:0000256" key="1">
    <source>
        <dbReference type="SAM" id="MobiDB-lite"/>
    </source>
</evidence>
<name>A0A482XQR3_LAOST</name>
<dbReference type="AlphaFoldDB" id="A0A482XQR3"/>
<keyword evidence="3" id="KW-1185">Reference proteome</keyword>
<sequence length="133" mass="15279">MNACKKCSCCACNCSICTSLENRTSTSERQRKLSQDKTSQVRESKHYSLENRTSTNERNSQNETSQIRESKHYSSEKVCQRKQRPAKLEFDLPLYDENGYLLGFLLKGTIIENPHCDQSNDYVLESSSEPLID</sequence>
<evidence type="ECO:0000313" key="3">
    <source>
        <dbReference type="Proteomes" id="UP000291343"/>
    </source>
</evidence>
<accession>A0A482XQR3</accession>
<feature type="compositionally biased region" description="Basic and acidic residues" evidence="1">
    <location>
        <begin position="27"/>
        <end position="49"/>
    </location>
</feature>
<organism evidence="2 3">
    <name type="scientific">Laodelphax striatellus</name>
    <name type="common">Small brown planthopper</name>
    <name type="synonym">Delphax striatella</name>
    <dbReference type="NCBI Taxonomy" id="195883"/>
    <lineage>
        <taxon>Eukaryota</taxon>
        <taxon>Metazoa</taxon>
        <taxon>Ecdysozoa</taxon>
        <taxon>Arthropoda</taxon>
        <taxon>Hexapoda</taxon>
        <taxon>Insecta</taxon>
        <taxon>Pterygota</taxon>
        <taxon>Neoptera</taxon>
        <taxon>Paraneoptera</taxon>
        <taxon>Hemiptera</taxon>
        <taxon>Auchenorrhyncha</taxon>
        <taxon>Fulgoroidea</taxon>
        <taxon>Delphacidae</taxon>
        <taxon>Criomorphinae</taxon>
        <taxon>Laodelphax</taxon>
    </lineage>
</organism>
<gene>
    <name evidence="2" type="ORF">LSTR_LSTR007520</name>
</gene>
<feature type="region of interest" description="Disordered" evidence="1">
    <location>
        <begin position="27"/>
        <end position="78"/>
    </location>
</feature>
<protein>
    <submittedName>
        <fullName evidence="2">Uncharacterized protein</fullName>
    </submittedName>
</protein>
<reference evidence="2 3" key="1">
    <citation type="journal article" date="2017" name="Gigascience">
        <title>Genome sequence of the small brown planthopper, Laodelphax striatellus.</title>
        <authorList>
            <person name="Zhu J."/>
            <person name="Jiang F."/>
            <person name="Wang X."/>
            <person name="Yang P."/>
            <person name="Bao Y."/>
            <person name="Zhao W."/>
            <person name="Wang W."/>
            <person name="Lu H."/>
            <person name="Wang Q."/>
            <person name="Cui N."/>
            <person name="Li J."/>
            <person name="Chen X."/>
            <person name="Luo L."/>
            <person name="Yu J."/>
            <person name="Kang L."/>
            <person name="Cui F."/>
        </authorList>
    </citation>
    <scope>NUCLEOTIDE SEQUENCE [LARGE SCALE GENOMIC DNA]</scope>
    <source>
        <strain evidence="2">Lst14</strain>
    </source>
</reference>
<proteinExistence type="predicted"/>
<dbReference type="InParanoid" id="A0A482XQR3"/>
<evidence type="ECO:0000313" key="2">
    <source>
        <dbReference type="EMBL" id="RZF48353.1"/>
    </source>
</evidence>
<dbReference type="EMBL" id="QKKF02002514">
    <property type="protein sequence ID" value="RZF48353.1"/>
    <property type="molecule type" value="Genomic_DNA"/>
</dbReference>
<feature type="compositionally biased region" description="Polar residues" evidence="1">
    <location>
        <begin position="50"/>
        <end position="65"/>
    </location>
</feature>
<comment type="caution">
    <text evidence="2">The sequence shown here is derived from an EMBL/GenBank/DDBJ whole genome shotgun (WGS) entry which is preliminary data.</text>
</comment>